<keyword evidence="1" id="KW-0489">Methyltransferase</keyword>
<reference evidence="5" key="1">
    <citation type="submission" date="2025-08" db="UniProtKB">
        <authorList>
            <consortium name="Ensembl"/>
        </authorList>
    </citation>
    <scope>IDENTIFICATION</scope>
</reference>
<evidence type="ECO:0000313" key="5">
    <source>
        <dbReference type="Ensembl" id="ENSSVLP00005019235.1"/>
    </source>
</evidence>
<dbReference type="GO" id="GO:0005634">
    <property type="term" value="C:nucleus"/>
    <property type="evidence" value="ECO:0007669"/>
    <property type="project" value="TreeGrafter"/>
</dbReference>
<keyword evidence="2" id="KW-0808">Transferase</keyword>
<gene>
    <name evidence="5" type="primary">CARNMT1</name>
</gene>
<dbReference type="PANTHER" id="PTHR12303">
    <property type="entry name" value="CARNOSINE N-METHYLTRANSFERASE"/>
    <property type="match status" value="1"/>
</dbReference>
<evidence type="ECO:0000313" key="6">
    <source>
        <dbReference type="Proteomes" id="UP000694564"/>
    </source>
</evidence>
<dbReference type="Proteomes" id="UP000694564">
    <property type="component" value="Chromosome 15"/>
</dbReference>
<organism evidence="5 6">
    <name type="scientific">Sciurus vulgaris</name>
    <name type="common">Eurasian red squirrel</name>
    <dbReference type="NCBI Taxonomy" id="55149"/>
    <lineage>
        <taxon>Eukaryota</taxon>
        <taxon>Metazoa</taxon>
        <taxon>Chordata</taxon>
        <taxon>Craniata</taxon>
        <taxon>Vertebrata</taxon>
        <taxon>Euteleostomi</taxon>
        <taxon>Mammalia</taxon>
        <taxon>Eutheria</taxon>
        <taxon>Euarchontoglires</taxon>
        <taxon>Glires</taxon>
        <taxon>Rodentia</taxon>
        <taxon>Sciuromorpha</taxon>
        <taxon>Sciuridae</taxon>
        <taxon>Sciurinae</taxon>
        <taxon>Sciurini</taxon>
        <taxon>Sciurus</taxon>
    </lineage>
</organism>
<proteinExistence type="predicted"/>
<dbReference type="Ensembl" id="ENSSVLT00005021432.1">
    <property type="protein sequence ID" value="ENSSVLP00005019235.1"/>
    <property type="gene ID" value="ENSSVLG00005015445.1"/>
</dbReference>
<sequence>MQRRRRPPPPSSQLPEGCGGGGGGRGGSEEVEVQFSAGRLGSTAAVSSAAAAARSSEEEEERLEREHFWKIINAFRYYGTSMHERVNRTERQFRSLPDNQQKLLPQFILHLDKIRKCIDHNQEILLTIVNDCIHMFENKEYGEDVCESLFYLLLF</sequence>
<dbReference type="OrthoDB" id="978at2759"/>
<dbReference type="GO" id="GO:0032259">
    <property type="term" value="P:methylation"/>
    <property type="evidence" value="ECO:0007669"/>
    <property type="project" value="UniProtKB-KW"/>
</dbReference>
<dbReference type="GO" id="GO:0035498">
    <property type="term" value="P:carnosine metabolic process"/>
    <property type="evidence" value="ECO:0007669"/>
    <property type="project" value="TreeGrafter"/>
</dbReference>
<name>A0A8D2D4X9_SCIVU</name>
<dbReference type="InterPro" id="IPR012901">
    <property type="entry name" value="CARME"/>
</dbReference>
<reference evidence="5" key="2">
    <citation type="submission" date="2025-09" db="UniProtKB">
        <authorList>
            <consortium name="Ensembl"/>
        </authorList>
    </citation>
    <scope>IDENTIFICATION</scope>
</reference>
<evidence type="ECO:0000256" key="3">
    <source>
        <dbReference type="ARBA" id="ARBA00022691"/>
    </source>
</evidence>
<evidence type="ECO:0000256" key="1">
    <source>
        <dbReference type="ARBA" id="ARBA00022603"/>
    </source>
</evidence>
<protein>
    <submittedName>
        <fullName evidence="5">Carnosine N-methyltransferase 1</fullName>
    </submittedName>
</protein>
<evidence type="ECO:0000256" key="2">
    <source>
        <dbReference type="ARBA" id="ARBA00022679"/>
    </source>
</evidence>
<dbReference type="GeneTree" id="ENSGT00390000005323"/>
<accession>A0A8D2D4X9</accession>
<dbReference type="PANTHER" id="PTHR12303:SF6">
    <property type="entry name" value="CARNOSINE N-METHYLTRANSFERASE"/>
    <property type="match status" value="1"/>
</dbReference>
<evidence type="ECO:0000256" key="4">
    <source>
        <dbReference type="SAM" id="MobiDB-lite"/>
    </source>
</evidence>
<feature type="region of interest" description="Disordered" evidence="4">
    <location>
        <begin position="1"/>
        <end position="29"/>
    </location>
</feature>
<keyword evidence="6" id="KW-1185">Reference proteome</keyword>
<dbReference type="AlphaFoldDB" id="A0A8D2D4X9"/>
<keyword evidence="3" id="KW-0949">S-adenosyl-L-methionine</keyword>
<dbReference type="GO" id="GO:0005829">
    <property type="term" value="C:cytosol"/>
    <property type="evidence" value="ECO:0007669"/>
    <property type="project" value="TreeGrafter"/>
</dbReference>
<dbReference type="GO" id="GO:0030735">
    <property type="term" value="F:carnosine N-methyltransferase activity"/>
    <property type="evidence" value="ECO:0007669"/>
    <property type="project" value="TreeGrafter"/>
</dbReference>
<feature type="compositionally biased region" description="Gly residues" evidence="4">
    <location>
        <begin position="17"/>
        <end position="26"/>
    </location>
</feature>